<proteinExistence type="predicted"/>
<feature type="transmembrane region" description="Helical" evidence="7">
    <location>
        <begin position="408"/>
        <end position="431"/>
    </location>
</feature>
<dbReference type="GO" id="GO:0022857">
    <property type="term" value="F:transmembrane transporter activity"/>
    <property type="evidence" value="ECO:0007669"/>
    <property type="project" value="InterPro"/>
</dbReference>
<comment type="subcellular location">
    <subcellularLocation>
        <location evidence="1">Cell membrane</location>
        <topology evidence="1">Multi-pass membrane protein</topology>
    </subcellularLocation>
</comment>
<feature type="transmembrane region" description="Helical" evidence="7">
    <location>
        <begin position="313"/>
        <end position="332"/>
    </location>
</feature>
<feature type="transmembrane region" description="Helical" evidence="7">
    <location>
        <begin position="339"/>
        <end position="363"/>
    </location>
</feature>
<dbReference type="PATRIC" id="fig|1114960.4.peg.1248"/>
<keyword evidence="6 7" id="KW-0472">Membrane</keyword>
<keyword evidence="5 7" id="KW-1133">Transmembrane helix</keyword>
<feature type="domain" description="Major facilitator superfamily (MFS) profile" evidence="8">
    <location>
        <begin position="27"/>
        <end position="476"/>
    </location>
</feature>
<evidence type="ECO:0000313" key="10">
    <source>
        <dbReference type="Proteomes" id="UP000005064"/>
    </source>
</evidence>
<reference evidence="9 10" key="1">
    <citation type="submission" date="2011-12" db="EMBL/GenBank/DDBJ databases">
        <authorList>
            <person name="Kriszt B."/>
            <person name="Tancsics A."/>
            <person name="Cserhati M."/>
            <person name="Toth A."/>
            <person name="Nagy I."/>
            <person name="Horvath B."/>
            <person name="Tamura T."/>
            <person name="Kukolya J."/>
            <person name="Szoboszlay S."/>
        </authorList>
    </citation>
    <scope>NUCLEOTIDE SEQUENCE [LARGE SCALE GENOMIC DNA]</scope>
    <source>
        <strain evidence="9 10">AK37</strain>
    </source>
</reference>
<feature type="transmembrane region" description="Helical" evidence="7">
    <location>
        <begin position="214"/>
        <end position="234"/>
    </location>
</feature>
<dbReference type="Proteomes" id="UP000005064">
    <property type="component" value="Unassembled WGS sequence"/>
</dbReference>
<dbReference type="GO" id="GO:0005886">
    <property type="term" value="C:plasma membrane"/>
    <property type="evidence" value="ECO:0007669"/>
    <property type="project" value="UniProtKB-SubCell"/>
</dbReference>
<dbReference type="PROSITE" id="PS50850">
    <property type="entry name" value="MFS"/>
    <property type="match status" value="1"/>
</dbReference>
<dbReference type="Gene3D" id="1.20.1250.20">
    <property type="entry name" value="MFS general substrate transporter like domains"/>
    <property type="match status" value="1"/>
</dbReference>
<name>H0JNP8_9NOCA</name>
<keyword evidence="4 7" id="KW-0812">Transmembrane</keyword>
<feature type="transmembrane region" description="Helical" evidence="7">
    <location>
        <begin position="118"/>
        <end position="141"/>
    </location>
</feature>
<evidence type="ECO:0000256" key="7">
    <source>
        <dbReference type="SAM" id="Phobius"/>
    </source>
</evidence>
<dbReference type="CDD" id="cd17321">
    <property type="entry name" value="MFS_MMR_MDR_like"/>
    <property type="match status" value="1"/>
</dbReference>
<evidence type="ECO:0000256" key="5">
    <source>
        <dbReference type="ARBA" id="ARBA00022989"/>
    </source>
</evidence>
<feature type="transmembrane region" description="Helical" evidence="7">
    <location>
        <begin position="282"/>
        <end position="307"/>
    </location>
</feature>
<dbReference type="Gene3D" id="1.20.1720.10">
    <property type="entry name" value="Multidrug resistance protein D"/>
    <property type="match status" value="1"/>
</dbReference>
<dbReference type="PANTHER" id="PTHR42718">
    <property type="entry name" value="MAJOR FACILITATOR SUPERFAMILY MULTIDRUG TRANSPORTER MFSC"/>
    <property type="match status" value="1"/>
</dbReference>
<dbReference type="InterPro" id="IPR020846">
    <property type="entry name" value="MFS_dom"/>
</dbReference>
<evidence type="ECO:0000259" key="8">
    <source>
        <dbReference type="PROSITE" id="PS50850"/>
    </source>
</evidence>
<dbReference type="PANTHER" id="PTHR42718:SF46">
    <property type="entry name" value="BLR6921 PROTEIN"/>
    <property type="match status" value="1"/>
</dbReference>
<evidence type="ECO:0000256" key="4">
    <source>
        <dbReference type="ARBA" id="ARBA00022692"/>
    </source>
</evidence>
<evidence type="ECO:0000256" key="2">
    <source>
        <dbReference type="ARBA" id="ARBA00022448"/>
    </source>
</evidence>
<feature type="transmembrane region" description="Helical" evidence="7">
    <location>
        <begin position="240"/>
        <end position="262"/>
    </location>
</feature>
<feature type="transmembrane region" description="Helical" evidence="7">
    <location>
        <begin position="62"/>
        <end position="80"/>
    </location>
</feature>
<sequence>MNDSEPTASSGTIEPSESGWDIRLWAVLVVVCGALFLDGLDSAMIGVAVPSIQSEFATSASAVQWTVSAYVLSFGGLLLFAGRLADAIGRRVVLLVGVAILLAGSLLGTFATTVELIIVARFGMGVGAALTAPAGLAIITTTFPEGPARNRAVGIYTACGAVGFSAGLLGGGLLSSVGWRWVFALSVVMAAVVWAGAVTFVPPDRPIRTERRTLNLPGSLALTATMLLLVYTVVEAPQAGWTSTSTLALATGVLVLAAGFAYTERRSVAPLFPRHLFRGGDLLSAALFSAAIMGTYTSFQFLSALYLQQNLHWSPLQMALGFLPLSVLVAIIGPKVGVLISAVGTRLVIATGFGIYAVAYLLFLRIGGGGSFWDLVLPTVVLVGFAFPMSFTGAYVQATSGVPDRDQGVAAAVAQTGYQLGSALVLAVVTLRLPQGTSVGVVATPADYRDGMIVVCAVAFAAFACAVLRVVRPHRRAHAVRVSEDVSAAKVMPR</sequence>
<feature type="transmembrane region" description="Helical" evidence="7">
    <location>
        <begin position="92"/>
        <end position="112"/>
    </location>
</feature>
<keyword evidence="2" id="KW-0813">Transport</keyword>
<dbReference type="RefSeq" id="WP_006551227.1">
    <property type="nucleotide sequence ID" value="NZ_AHBW01000033.1"/>
</dbReference>
<keyword evidence="3" id="KW-1003">Cell membrane</keyword>
<dbReference type="SUPFAM" id="SSF103473">
    <property type="entry name" value="MFS general substrate transporter"/>
    <property type="match status" value="1"/>
</dbReference>
<feature type="transmembrane region" description="Helical" evidence="7">
    <location>
        <begin position="181"/>
        <end position="202"/>
    </location>
</feature>
<dbReference type="PROSITE" id="PS00216">
    <property type="entry name" value="SUGAR_TRANSPORT_1"/>
    <property type="match status" value="1"/>
</dbReference>
<feature type="transmembrane region" description="Helical" evidence="7">
    <location>
        <begin position="24"/>
        <end position="50"/>
    </location>
</feature>
<dbReference type="EMBL" id="AHBW01000033">
    <property type="protein sequence ID" value="EHK85020.1"/>
    <property type="molecule type" value="Genomic_DNA"/>
</dbReference>
<dbReference type="InterPro" id="IPR036259">
    <property type="entry name" value="MFS_trans_sf"/>
</dbReference>
<accession>H0JNP8</accession>
<evidence type="ECO:0000256" key="6">
    <source>
        <dbReference type="ARBA" id="ARBA00023136"/>
    </source>
</evidence>
<dbReference type="InterPro" id="IPR011701">
    <property type="entry name" value="MFS"/>
</dbReference>
<evidence type="ECO:0000256" key="1">
    <source>
        <dbReference type="ARBA" id="ARBA00004651"/>
    </source>
</evidence>
<dbReference type="AlphaFoldDB" id="H0JNP8"/>
<dbReference type="InterPro" id="IPR005829">
    <property type="entry name" value="Sugar_transporter_CS"/>
</dbReference>
<feature type="transmembrane region" description="Helical" evidence="7">
    <location>
        <begin position="375"/>
        <end position="396"/>
    </location>
</feature>
<dbReference type="Pfam" id="PF07690">
    <property type="entry name" value="MFS_1"/>
    <property type="match status" value="1"/>
</dbReference>
<gene>
    <name evidence="9" type="ORF">AK37_06207</name>
</gene>
<evidence type="ECO:0000256" key="3">
    <source>
        <dbReference type="ARBA" id="ARBA00022475"/>
    </source>
</evidence>
<feature type="transmembrane region" description="Helical" evidence="7">
    <location>
        <begin position="153"/>
        <end position="175"/>
    </location>
</feature>
<evidence type="ECO:0000313" key="9">
    <source>
        <dbReference type="EMBL" id="EHK85020.1"/>
    </source>
</evidence>
<organism evidence="9 10">
    <name type="scientific">Rhodococcus pyridinivorans AK37</name>
    <dbReference type="NCBI Taxonomy" id="1114960"/>
    <lineage>
        <taxon>Bacteria</taxon>
        <taxon>Bacillati</taxon>
        <taxon>Actinomycetota</taxon>
        <taxon>Actinomycetes</taxon>
        <taxon>Mycobacteriales</taxon>
        <taxon>Nocardiaceae</taxon>
        <taxon>Rhodococcus</taxon>
    </lineage>
</organism>
<comment type="caution">
    <text evidence="9">The sequence shown here is derived from an EMBL/GenBank/DDBJ whole genome shotgun (WGS) entry which is preliminary data.</text>
</comment>
<protein>
    <submittedName>
        <fullName evidence="9">Transmembrane efflux protein</fullName>
    </submittedName>
</protein>
<feature type="transmembrane region" description="Helical" evidence="7">
    <location>
        <begin position="451"/>
        <end position="471"/>
    </location>
</feature>